<evidence type="ECO:0000256" key="7">
    <source>
        <dbReference type="RuleBase" id="RU003792"/>
    </source>
</evidence>
<accession>A0A1G8E7H4</accession>
<dbReference type="SUPFAM" id="SSF55120">
    <property type="entry name" value="Pseudouridine synthase"/>
    <property type="match status" value="1"/>
</dbReference>
<evidence type="ECO:0000256" key="4">
    <source>
        <dbReference type="HAMAP-Rule" id="MF_00171"/>
    </source>
</evidence>
<gene>
    <name evidence="4" type="primary">truA</name>
    <name evidence="9" type="ORF">SAMN05660652_02051</name>
</gene>
<dbReference type="Gene3D" id="3.30.70.660">
    <property type="entry name" value="Pseudouridine synthase I, catalytic domain, C-terminal subdomain"/>
    <property type="match status" value="1"/>
</dbReference>
<dbReference type="STRING" id="83767.SAMN05660652_02051"/>
<keyword evidence="10" id="KW-1185">Reference proteome</keyword>
<evidence type="ECO:0000256" key="1">
    <source>
        <dbReference type="ARBA" id="ARBA00009375"/>
    </source>
</evidence>
<feature type="binding site" evidence="4 6">
    <location>
        <position position="109"/>
    </location>
    <ligand>
        <name>substrate</name>
    </ligand>
</feature>
<dbReference type="HAMAP" id="MF_00171">
    <property type="entry name" value="TruA"/>
    <property type="match status" value="1"/>
</dbReference>
<evidence type="ECO:0000256" key="6">
    <source>
        <dbReference type="PIRSR" id="PIRSR001430-2"/>
    </source>
</evidence>
<evidence type="ECO:0000256" key="5">
    <source>
        <dbReference type="PIRSR" id="PIRSR001430-1"/>
    </source>
</evidence>
<dbReference type="InterPro" id="IPR001406">
    <property type="entry name" value="PsdUridine_synth_TruA"/>
</dbReference>
<evidence type="ECO:0000256" key="2">
    <source>
        <dbReference type="ARBA" id="ARBA00022694"/>
    </source>
</evidence>
<feature type="domain" description="Pseudouridine synthase I TruA alpha/beta" evidence="8">
    <location>
        <begin position="8"/>
        <end position="102"/>
    </location>
</feature>
<dbReference type="PANTHER" id="PTHR11142:SF0">
    <property type="entry name" value="TRNA PSEUDOURIDINE SYNTHASE-LIKE 1"/>
    <property type="match status" value="1"/>
</dbReference>
<sequence length="266" mass="29051">MRIALGVEYDGTAFCGWQTQPGGGSVQDALEAALAKIAGQPVGVVCAGRTDAGVHATGQVVHFDAPVVRPLTAWVRGVNTFLPEAVSLRWAQPVADDFHARFSAFGRRYRYLLLNRPERPGVGHGRVGWDYHPLDLERMQQAAAQLVGEHDFSAFRAAGCQAKTPVKLMREASVYRLGELIVFEFEASAFLHHMVRNLVGSLVYIGQGREAVGWMSELLAMKDRRVAAPTFSAAGLYLVGVRYEAHWGLPEPATSMPIELEGALPR</sequence>
<dbReference type="PANTHER" id="PTHR11142">
    <property type="entry name" value="PSEUDOURIDYLATE SYNTHASE"/>
    <property type="match status" value="1"/>
</dbReference>
<organism evidence="9 10">
    <name type="scientific">Propionivibrio dicarboxylicus</name>
    <dbReference type="NCBI Taxonomy" id="83767"/>
    <lineage>
        <taxon>Bacteria</taxon>
        <taxon>Pseudomonadati</taxon>
        <taxon>Pseudomonadota</taxon>
        <taxon>Betaproteobacteria</taxon>
        <taxon>Rhodocyclales</taxon>
        <taxon>Rhodocyclaceae</taxon>
        <taxon>Propionivibrio</taxon>
    </lineage>
</organism>
<dbReference type="GO" id="GO:0003723">
    <property type="term" value="F:RNA binding"/>
    <property type="evidence" value="ECO:0007669"/>
    <property type="project" value="InterPro"/>
</dbReference>
<dbReference type="Proteomes" id="UP000198607">
    <property type="component" value="Unassembled WGS sequence"/>
</dbReference>
<keyword evidence="2 4" id="KW-0819">tRNA processing</keyword>
<dbReference type="GO" id="GO:0031119">
    <property type="term" value="P:tRNA pseudouridine synthesis"/>
    <property type="evidence" value="ECO:0007669"/>
    <property type="project" value="UniProtKB-UniRule"/>
</dbReference>
<dbReference type="OrthoDB" id="9811823at2"/>
<dbReference type="EMBL" id="FNCY01000007">
    <property type="protein sequence ID" value="SDH65807.1"/>
    <property type="molecule type" value="Genomic_DNA"/>
</dbReference>
<evidence type="ECO:0000256" key="3">
    <source>
        <dbReference type="ARBA" id="ARBA00023235"/>
    </source>
</evidence>
<comment type="similarity">
    <text evidence="1 4 7">Belongs to the tRNA pseudouridine synthase TruA family.</text>
</comment>
<evidence type="ECO:0000259" key="8">
    <source>
        <dbReference type="Pfam" id="PF01416"/>
    </source>
</evidence>
<dbReference type="InterPro" id="IPR020094">
    <property type="entry name" value="TruA/RsuA/RluB/E/F_N"/>
</dbReference>
<comment type="function">
    <text evidence="4">Formation of pseudouridine at positions 38, 39 and 40 in the anticodon stem and loop of transfer RNAs.</text>
</comment>
<evidence type="ECO:0000313" key="9">
    <source>
        <dbReference type="EMBL" id="SDH65807.1"/>
    </source>
</evidence>
<name>A0A1G8E7H4_9RHOO</name>
<dbReference type="CDD" id="cd02570">
    <property type="entry name" value="PseudoU_synth_EcTruA"/>
    <property type="match status" value="1"/>
</dbReference>
<reference evidence="9 10" key="1">
    <citation type="submission" date="2016-10" db="EMBL/GenBank/DDBJ databases">
        <authorList>
            <person name="de Groot N.N."/>
        </authorList>
    </citation>
    <scope>NUCLEOTIDE SEQUENCE [LARGE SCALE GENOMIC DNA]</scope>
    <source>
        <strain evidence="9 10">DSM 5885</strain>
    </source>
</reference>
<dbReference type="Gene3D" id="3.30.70.580">
    <property type="entry name" value="Pseudouridine synthase I, catalytic domain, N-terminal subdomain"/>
    <property type="match status" value="1"/>
</dbReference>
<dbReference type="InterPro" id="IPR020103">
    <property type="entry name" value="PsdUridine_synth_cat_dom_sf"/>
</dbReference>
<protein>
    <recommendedName>
        <fullName evidence="4">tRNA pseudouridine synthase A</fullName>
        <ecNumber evidence="4">5.4.99.12</ecNumber>
    </recommendedName>
    <alternativeName>
        <fullName evidence="4">tRNA pseudouridine(38-40) synthase</fullName>
    </alternativeName>
    <alternativeName>
        <fullName evidence="4">tRNA pseudouridylate synthase I</fullName>
    </alternativeName>
    <alternativeName>
        <fullName evidence="4">tRNA-uridine isomerase I</fullName>
    </alternativeName>
</protein>
<dbReference type="FunFam" id="3.30.70.580:FF:000001">
    <property type="entry name" value="tRNA pseudouridine synthase A"/>
    <property type="match status" value="1"/>
</dbReference>
<comment type="catalytic activity">
    <reaction evidence="4 7">
        <text>uridine(38/39/40) in tRNA = pseudouridine(38/39/40) in tRNA</text>
        <dbReference type="Rhea" id="RHEA:22376"/>
        <dbReference type="Rhea" id="RHEA-COMP:10085"/>
        <dbReference type="Rhea" id="RHEA-COMP:10087"/>
        <dbReference type="ChEBI" id="CHEBI:65314"/>
        <dbReference type="ChEBI" id="CHEBI:65315"/>
        <dbReference type="EC" id="5.4.99.12"/>
    </reaction>
</comment>
<dbReference type="Pfam" id="PF01416">
    <property type="entry name" value="PseudoU_synth_1"/>
    <property type="match status" value="2"/>
</dbReference>
<proteinExistence type="inferred from homology"/>
<dbReference type="InterPro" id="IPR020097">
    <property type="entry name" value="PsdUridine_synth_TruA_a/b_dom"/>
</dbReference>
<dbReference type="InterPro" id="IPR020095">
    <property type="entry name" value="PsdUridine_synth_TruA_C"/>
</dbReference>
<dbReference type="AlphaFoldDB" id="A0A1G8E7H4"/>
<dbReference type="NCBIfam" id="TIGR00071">
    <property type="entry name" value="hisT_truA"/>
    <property type="match status" value="1"/>
</dbReference>
<dbReference type="RefSeq" id="WP_091937250.1">
    <property type="nucleotide sequence ID" value="NZ_FNCY01000007.1"/>
</dbReference>
<feature type="active site" description="Nucleophile" evidence="4 5">
    <location>
        <position position="51"/>
    </location>
</feature>
<keyword evidence="3 4" id="KW-0413">Isomerase</keyword>
<dbReference type="PIRSF" id="PIRSF001430">
    <property type="entry name" value="tRNA_psdUrid_synth"/>
    <property type="match status" value="1"/>
</dbReference>
<dbReference type="GO" id="GO:0160147">
    <property type="term" value="F:tRNA pseudouridine(38-40) synthase activity"/>
    <property type="evidence" value="ECO:0007669"/>
    <property type="project" value="UniProtKB-EC"/>
</dbReference>
<comment type="subunit">
    <text evidence="4">Homodimer.</text>
</comment>
<feature type="domain" description="Pseudouridine synthase I TruA alpha/beta" evidence="8">
    <location>
        <begin position="142"/>
        <end position="244"/>
    </location>
</feature>
<comment type="caution">
    <text evidence="4">Lacks conserved residue(s) required for the propagation of feature annotation.</text>
</comment>
<evidence type="ECO:0000313" key="10">
    <source>
        <dbReference type="Proteomes" id="UP000198607"/>
    </source>
</evidence>
<dbReference type="EC" id="5.4.99.12" evidence="4"/>